<evidence type="ECO:0000256" key="1">
    <source>
        <dbReference type="ARBA" id="ARBA00022679"/>
    </source>
</evidence>
<dbReference type="GO" id="GO:0004523">
    <property type="term" value="F:RNA-DNA hybrid ribonuclease activity"/>
    <property type="evidence" value="ECO:0007669"/>
    <property type="project" value="InterPro"/>
</dbReference>
<dbReference type="EMBL" id="JANPWB010000012">
    <property type="protein sequence ID" value="KAJ1116797.1"/>
    <property type="molecule type" value="Genomic_DNA"/>
</dbReference>
<evidence type="ECO:0000256" key="3">
    <source>
        <dbReference type="ARBA" id="ARBA00022722"/>
    </source>
</evidence>
<dbReference type="SUPFAM" id="SSF53098">
    <property type="entry name" value="Ribonuclease H-like"/>
    <property type="match status" value="1"/>
</dbReference>
<keyword evidence="2" id="KW-0548">Nucleotidyltransferase</keyword>
<dbReference type="Pfam" id="PF00075">
    <property type="entry name" value="RNase_H"/>
    <property type="match status" value="1"/>
</dbReference>
<dbReference type="InterPro" id="IPR002156">
    <property type="entry name" value="RNaseH_domain"/>
</dbReference>
<dbReference type="Proteomes" id="UP001066276">
    <property type="component" value="Chromosome 8"/>
</dbReference>
<evidence type="ECO:0000256" key="5">
    <source>
        <dbReference type="ARBA" id="ARBA00022801"/>
    </source>
</evidence>
<dbReference type="AlphaFoldDB" id="A0AAV7NNY6"/>
<dbReference type="Gene3D" id="3.30.420.10">
    <property type="entry name" value="Ribonuclease H-like superfamily/Ribonuclease H"/>
    <property type="match status" value="1"/>
</dbReference>
<dbReference type="InterPro" id="IPR036397">
    <property type="entry name" value="RNaseH_sf"/>
</dbReference>
<keyword evidence="1" id="KW-0808">Transferase</keyword>
<feature type="domain" description="RNase H type-1" evidence="7">
    <location>
        <begin position="1"/>
        <end position="128"/>
    </location>
</feature>
<keyword evidence="9" id="KW-1185">Reference proteome</keyword>
<evidence type="ECO:0000256" key="6">
    <source>
        <dbReference type="ARBA" id="ARBA00022918"/>
    </source>
</evidence>
<dbReference type="InterPro" id="IPR012337">
    <property type="entry name" value="RNaseH-like_sf"/>
</dbReference>
<accession>A0AAV7NNY6</accession>
<dbReference type="GO" id="GO:0003964">
    <property type="term" value="F:RNA-directed DNA polymerase activity"/>
    <property type="evidence" value="ECO:0007669"/>
    <property type="project" value="UniProtKB-KW"/>
</dbReference>
<evidence type="ECO:0000259" key="7">
    <source>
        <dbReference type="PROSITE" id="PS50879"/>
    </source>
</evidence>
<reference evidence="8" key="1">
    <citation type="journal article" date="2022" name="bioRxiv">
        <title>Sequencing and chromosome-scale assembly of the giantPleurodeles waltlgenome.</title>
        <authorList>
            <person name="Brown T."/>
            <person name="Elewa A."/>
            <person name="Iarovenko S."/>
            <person name="Subramanian E."/>
            <person name="Araus A.J."/>
            <person name="Petzold A."/>
            <person name="Susuki M."/>
            <person name="Suzuki K.-i.T."/>
            <person name="Hayashi T."/>
            <person name="Toyoda A."/>
            <person name="Oliveira C."/>
            <person name="Osipova E."/>
            <person name="Leigh N.D."/>
            <person name="Simon A."/>
            <person name="Yun M.H."/>
        </authorList>
    </citation>
    <scope>NUCLEOTIDE SEQUENCE</scope>
    <source>
        <strain evidence="8">20211129_DDA</strain>
        <tissue evidence="8">Liver</tissue>
    </source>
</reference>
<dbReference type="PROSITE" id="PS50879">
    <property type="entry name" value="RNASE_H_1"/>
    <property type="match status" value="1"/>
</dbReference>
<name>A0AAV7NNY6_PLEWA</name>
<keyword evidence="6" id="KW-0695">RNA-directed DNA polymerase</keyword>
<keyword evidence="3" id="KW-0540">Nuclease</keyword>
<evidence type="ECO:0000313" key="8">
    <source>
        <dbReference type="EMBL" id="KAJ1116797.1"/>
    </source>
</evidence>
<dbReference type="PANTHER" id="PTHR41694:SF5">
    <property type="entry name" value="RIBONUCLEASE H"/>
    <property type="match status" value="1"/>
</dbReference>
<sequence length="174" mass="19095">MACSHTPSEKLQVIMQLTLFPHISAQVAELTALIEALTQSTGETVTVYSDSAYVITTVHSSISRWRRRGFLKSDGTPAAHRDLLELLINTLTLPKCFALVKCAAHIGGKDSVSQGNVLAGQVVQKSAYGAIEEAWVRSVQRILESEPSPDKPYTETASLFLSELQETTLHEQRE</sequence>
<protein>
    <recommendedName>
        <fullName evidence="7">RNase H type-1 domain-containing protein</fullName>
    </recommendedName>
</protein>
<evidence type="ECO:0000256" key="2">
    <source>
        <dbReference type="ARBA" id="ARBA00022695"/>
    </source>
</evidence>
<proteinExistence type="predicted"/>
<keyword evidence="5" id="KW-0378">Hydrolase</keyword>
<organism evidence="8 9">
    <name type="scientific">Pleurodeles waltl</name>
    <name type="common">Iberian ribbed newt</name>
    <dbReference type="NCBI Taxonomy" id="8319"/>
    <lineage>
        <taxon>Eukaryota</taxon>
        <taxon>Metazoa</taxon>
        <taxon>Chordata</taxon>
        <taxon>Craniata</taxon>
        <taxon>Vertebrata</taxon>
        <taxon>Euteleostomi</taxon>
        <taxon>Amphibia</taxon>
        <taxon>Batrachia</taxon>
        <taxon>Caudata</taxon>
        <taxon>Salamandroidea</taxon>
        <taxon>Salamandridae</taxon>
        <taxon>Pleurodelinae</taxon>
        <taxon>Pleurodeles</taxon>
    </lineage>
</organism>
<keyword evidence="4" id="KW-0255">Endonuclease</keyword>
<comment type="caution">
    <text evidence="8">The sequence shown here is derived from an EMBL/GenBank/DDBJ whole genome shotgun (WGS) entry which is preliminary data.</text>
</comment>
<gene>
    <name evidence="8" type="ORF">NDU88_005002</name>
</gene>
<dbReference type="PANTHER" id="PTHR41694">
    <property type="entry name" value="ENDOGENOUS RETROVIRUS GROUP K MEMBER POL PROTEIN"/>
    <property type="match status" value="1"/>
</dbReference>
<evidence type="ECO:0000256" key="4">
    <source>
        <dbReference type="ARBA" id="ARBA00022759"/>
    </source>
</evidence>
<evidence type="ECO:0000313" key="9">
    <source>
        <dbReference type="Proteomes" id="UP001066276"/>
    </source>
</evidence>
<dbReference type="GO" id="GO:0003676">
    <property type="term" value="F:nucleic acid binding"/>
    <property type="evidence" value="ECO:0007669"/>
    <property type="project" value="InterPro"/>
</dbReference>